<dbReference type="InterPro" id="IPR041698">
    <property type="entry name" value="Methyltransf_25"/>
</dbReference>
<sequence length="298" mass="32837">MAATSTSPEKQMWEDPKVAKSYASAETITGPYAQRLLERTLAPDIEGDKELEVLDLACGTGIVSAKLMEILSQTATRGVSSPGLNLTCADFSEAMVELVTSRMNTAGWKNTKAVRADAMDTGLPSAEYTHILMNFGPMIVPDWAAALREMHRMLQPGGTLGLSSWKELGWYADVSAAFAEDPELPAFPAADKMSNLMAVNGHWDDDQWIKETVQGTGFEDVSVESMPHKTTFPNVDDFFPFITGTLGFVAGRYWTKEQKDKYSDRARAVVEKYMRDKYGQGAITWDWVALLTTAKKPA</sequence>
<dbReference type="PANTHER" id="PTHR42912:SF83">
    <property type="entry name" value="METHYLTRANSFERASE TYPE 11 DOMAIN-CONTAINING PROTEIN"/>
    <property type="match status" value="1"/>
</dbReference>
<feature type="domain" description="Methyltransferase" evidence="1">
    <location>
        <begin position="53"/>
        <end position="158"/>
    </location>
</feature>
<name>A0AAN6F100_EXODE</name>
<evidence type="ECO:0000259" key="1">
    <source>
        <dbReference type="Pfam" id="PF13649"/>
    </source>
</evidence>
<proteinExistence type="predicted"/>
<accession>A0AAN6F100</accession>
<evidence type="ECO:0000313" key="3">
    <source>
        <dbReference type="Proteomes" id="UP001161757"/>
    </source>
</evidence>
<dbReference type="EMBL" id="JAJGCB010000003">
    <property type="protein sequence ID" value="KAJ8993492.1"/>
    <property type="molecule type" value="Genomic_DNA"/>
</dbReference>
<comment type="caution">
    <text evidence="2">The sequence shown here is derived from an EMBL/GenBank/DDBJ whole genome shotgun (WGS) entry which is preliminary data.</text>
</comment>
<dbReference type="InterPro" id="IPR050508">
    <property type="entry name" value="Methyltransf_Superfamily"/>
</dbReference>
<dbReference type="SUPFAM" id="SSF53335">
    <property type="entry name" value="S-adenosyl-L-methionine-dependent methyltransferases"/>
    <property type="match status" value="1"/>
</dbReference>
<dbReference type="Gene3D" id="3.40.50.150">
    <property type="entry name" value="Vaccinia Virus protein VP39"/>
    <property type="match status" value="1"/>
</dbReference>
<dbReference type="PANTHER" id="PTHR42912">
    <property type="entry name" value="METHYLTRANSFERASE"/>
    <property type="match status" value="1"/>
</dbReference>
<reference evidence="2" key="1">
    <citation type="submission" date="2023-01" db="EMBL/GenBank/DDBJ databases">
        <title>Exophiala dermititidis isolated from Cystic Fibrosis Patient.</title>
        <authorList>
            <person name="Kurbessoian T."/>
            <person name="Crocker A."/>
            <person name="Murante D."/>
            <person name="Hogan D.A."/>
            <person name="Stajich J.E."/>
        </authorList>
    </citation>
    <scope>NUCLEOTIDE SEQUENCE</scope>
    <source>
        <strain evidence="2">Ex8</strain>
    </source>
</reference>
<organism evidence="2 3">
    <name type="scientific">Exophiala dermatitidis</name>
    <name type="common">Black yeast-like fungus</name>
    <name type="synonym">Wangiella dermatitidis</name>
    <dbReference type="NCBI Taxonomy" id="5970"/>
    <lineage>
        <taxon>Eukaryota</taxon>
        <taxon>Fungi</taxon>
        <taxon>Dikarya</taxon>
        <taxon>Ascomycota</taxon>
        <taxon>Pezizomycotina</taxon>
        <taxon>Eurotiomycetes</taxon>
        <taxon>Chaetothyriomycetidae</taxon>
        <taxon>Chaetothyriales</taxon>
        <taxon>Herpotrichiellaceae</taxon>
        <taxon>Exophiala</taxon>
    </lineage>
</organism>
<dbReference type="Proteomes" id="UP001161757">
    <property type="component" value="Unassembled WGS sequence"/>
</dbReference>
<dbReference type="AlphaFoldDB" id="A0AAN6F100"/>
<dbReference type="Pfam" id="PF13649">
    <property type="entry name" value="Methyltransf_25"/>
    <property type="match status" value="1"/>
</dbReference>
<evidence type="ECO:0000313" key="2">
    <source>
        <dbReference type="EMBL" id="KAJ8993492.1"/>
    </source>
</evidence>
<gene>
    <name evidence="2" type="ORF">HRR80_002003</name>
</gene>
<dbReference type="CDD" id="cd02440">
    <property type="entry name" value="AdoMet_MTases"/>
    <property type="match status" value="1"/>
</dbReference>
<protein>
    <recommendedName>
        <fullName evidence="1">Methyltransferase domain-containing protein</fullName>
    </recommendedName>
</protein>
<dbReference type="GO" id="GO:0008168">
    <property type="term" value="F:methyltransferase activity"/>
    <property type="evidence" value="ECO:0007669"/>
    <property type="project" value="TreeGrafter"/>
</dbReference>
<dbReference type="InterPro" id="IPR029063">
    <property type="entry name" value="SAM-dependent_MTases_sf"/>
</dbReference>